<keyword evidence="1" id="KW-1133">Transmembrane helix</keyword>
<organism evidence="3 4">
    <name type="scientific">Lagenidium giganteum</name>
    <dbReference type="NCBI Taxonomy" id="4803"/>
    <lineage>
        <taxon>Eukaryota</taxon>
        <taxon>Sar</taxon>
        <taxon>Stramenopiles</taxon>
        <taxon>Oomycota</taxon>
        <taxon>Peronosporomycetes</taxon>
        <taxon>Pythiales</taxon>
        <taxon>Pythiaceae</taxon>
    </lineage>
</organism>
<keyword evidence="1" id="KW-0812">Transmembrane</keyword>
<keyword evidence="4" id="KW-1185">Reference proteome</keyword>
<reference evidence="3" key="2">
    <citation type="journal article" date="2023" name="Microbiol Resour">
        <title>Decontamination and Annotation of the Draft Genome Sequence of the Oomycete Lagenidium giganteum ARSEF 373.</title>
        <authorList>
            <person name="Morgan W.R."/>
            <person name="Tartar A."/>
        </authorList>
    </citation>
    <scope>NUCLEOTIDE SEQUENCE</scope>
    <source>
        <strain evidence="3">ARSEF 373</strain>
    </source>
</reference>
<gene>
    <name evidence="3" type="ORF">N0F65_010929</name>
</gene>
<accession>A0AAV2Z0A8</accession>
<dbReference type="InterPro" id="IPR036691">
    <property type="entry name" value="Endo/exonu/phosph_ase_sf"/>
</dbReference>
<evidence type="ECO:0000259" key="2">
    <source>
        <dbReference type="Pfam" id="PF03372"/>
    </source>
</evidence>
<dbReference type="PANTHER" id="PTHR12121">
    <property type="entry name" value="CARBON CATABOLITE REPRESSOR PROTEIN 4"/>
    <property type="match status" value="1"/>
</dbReference>
<dbReference type="SUPFAM" id="SSF56219">
    <property type="entry name" value="DNase I-like"/>
    <property type="match status" value="1"/>
</dbReference>
<protein>
    <recommendedName>
        <fullName evidence="2">Endonuclease/exonuclease/phosphatase domain-containing protein</fullName>
    </recommendedName>
</protein>
<dbReference type="Proteomes" id="UP001146120">
    <property type="component" value="Unassembled WGS sequence"/>
</dbReference>
<dbReference type="GO" id="GO:0000175">
    <property type="term" value="F:3'-5'-RNA exonuclease activity"/>
    <property type="evidence" value="ECO:0007669"/>
    <property type="project" value="TreeGrafter"/>
</dbReference>
<dbReference type="Pfam" id="PF03372">
    <property type="entry name" value="Exo_endo_phos"/>
    <property type="match status" value="1"/>
</dbReference>
<comment type="caution">
    <text evidence="3">The sequence shown here is derived from an EMBL/GenBank/DDBJ whole genome shotgun (WGS) entry which is preliminary data.</text>
</comment>
<name>A0AAV2Z0A8_9STRA</name>
<dbReference type="AlphaFoldDB" id="A0AAV2Z0A8"/>
<sequence>MNNFDTFFPSRSTPRNPYRHAEYKRPGQTLQDRFFVVVGTIVCFLLFITFTGSRTDSGVPPVGGAAVAVGGAGPRLKGGEAARVLSTPLNLKIMTFNLRFAGGADGYNSWDYRKAHLIELINRYHPAVMGTQEGLKDQLAEIAAKMEHPYDRFGIERETNGEFEQIFYDTSIVERLDGGNFWLSETPDEPGTKGWDAACVRLVTWCKFRILATKQEFFFFNTQLDHVGEQSRAEGSKLLWNRMKQITGSDDAPLFLLGDFNTYRHTSTYEYFTTPKGANLLEAWKTAEKTIGTVSYTYHGWAGVDNDGERGAVPAANHIDWIFYRPQMKVLTTEVITESRNGRYPSDHYPIQAEFLFPSAIDLPPPSAS</sequence>
<evidence type="ECO:0000313" key="4">
    <source>
        <dbReference type="Proteomes" id="UP001146120"/>
    </source>
</evidence>
<dbReference type="PANTHER" id="PTHR12121:SF36">
    <property type="entry name" value="ENDONUCLEASE_EXONUCLEASE_PHOSPHATASE DOMAIN-CONTAINING PROTEIN"/>
    <property type="match status" value="1"/>
</dbReference>
<keyword evidence="1" id="KW-0472">Membrane</keyword>
<dbReference type="InterPro" id="IPR050410">
    <property type="entry name" value="CCR4/nocturin_mRNA_transcr"/>
</dbReference>
<dbReference type="Gene3D" id="3.60.10.10">
    <property type="entry name" value="Endonuclease/exonuclease/phosphatase"/>
    <property type="match status" value="1"/>
</dbReference>
<evidence type="ECO:0000313" key="3">
    <source>
        <dbReference type="EMBL" id="DAZ99043.1"/>
    </source>
</evidence>
<evidence type="ECO:0000256" key="1">
    <source>
        <dbReference type="SAM" id="Phobius"/>
    </source>
</evidence>
<feature type="domain" description="Endonuclease/exonuclease/phosphatase" evidence="2">
    <location>
        <begin position="94"/>
        <end position="348"/>
    </location>
</feature>
<reference evidence="3" key="1">
    <citation type="submission" date="2022-11" db="EMBL/GenBank/DDBJ databases">
        <authorList>
            <person name="Morgan W.R."/>
            <person name="Tartar A."/>
        </authorList>
    </citation>
    <scope>NUCLEOTIDE SEQUENCE</scope>
    <source>
        <strain evidence="3">ARSEF 373</strain>
    </source>
</reference>
<feature type="transmembrane region" description="Helical" evidence="1">
    <location>
        <begin position="34"/>
        <end position="52"/>
    </location>
</feature>
<dbReference type="CDD" id="cd09083">
    <property type="entry name" value="EEP-1"/>
    <property type="match status" value="1"/>
</dbReference>
<dbReference type="InterPro" id="IPR005135">
    <property type="entry name" value="Endo/exonuclease/phosphatase"/>
</dbReference>
<dbReference type="EMBL" id="DAKRPA010000091">
    <property type="protein sequence ID" value="DAZ99043.1"/>
    <property type="molecule type" value="Genomic_DNA"/>
</dbReference>
<proteinExistence type="predicted"/>